<sequence>MSMCKGRIYDSHNENTTNTSSGLYSPITLSPNNPFTTPSRLQNQEFETKLLIAQLEAQHWKESYNMLLSKIGTPNPTFAVPPSHTTSYINSSVKSASTPSLDLECFRQPDANEMKPAEFLQTRNELLQFLFSQAFTPHDNHEEKDAEDYSHLAYWHPSDYNGSGTDNSQISDKIGYLEDENGHIVEKKRVAHIRADLRSSFNQIFTTLPRALQNRWSQYDMEFQHTVFLYMRAKYVEFTLCEDNWKARSFVSNWYSNWMKNIKKRDRQPDAPRVKKAIIKLEEPTPKLIPFKRRVDDIPGPSTGRRHAVSEASTSTHHSHEDMPPRSRARIANPLTLKPVSLTTFIDVDAEDTQTAGSEGPASPSASHSPIVNGDKFMDVDTTTLNKSNDMAGAAEDTGIPLSVSFDCAQSLLTENDDTIVTKPPTTSAPSGLQAKAPKRPSPAAIPPTEPQTVMTTTMTDIHTTTAVTADSSKATREDASGKTKKTKGDRKKRVYPNSITPENLYAVDFQKQRGGNGTTDEFNAAWQALSAEDKRSYEDKSTALITQVRNTVGYMLTNSLPPSHFVIEENRQDELR</sequence>
<evidence type="ECO:0000313" key="3">
    <source>
        <dbReference type="Proteomes" id="UP000054549"/>
    </source>
</evidence>
<feature type="region of interest" description="Disordered" evidence="1">
    <location>
        <begin position="469"/>
        <end position="496"/>
    </location>
</feature>
<dbReference type="STRING" id="946122.A0A0C2SLW4"/>
<gene>
    <name evidence="2" type="ORF">M378DRAFT_18419</name>
</gene>
<name>A0A0C2SLW4_AMAMK</name>
<feature type="compositionally biased region" description="Pro residues" evidence="1">
    <location>
        <begin position="440"/>
        <end position="450"/>
    </location>
</feature>
<dbReference type="InParanoid" id="A0A0C2SLW4"/>
<feature type="compositionally biased region" description="Basic residues" evidence="1">
    <location>
        <begin position="483"/>
        <end position="495"/>
    </location>
</feature>
<dbReference type="AlphaFoldDB" id="A0A0C2SLW4"/>
<feature type="region of interest" description="Disordered" evidence="1">
    <location>
        <begin position="353"/>
        <end position="374"/>
    </location>
</feature>
<dbReference type="OrthoDB" id="3263422at2759"/>
<evidence type="ECO:0000313" key="2">
    <source>
        <dbReference type="EMBL" id="KIL54924.1"/>
    </source>
</evidence>
<feature type="compositionally biased region" description="Low complexity" evidence="1">
    <location>
        <begin position="356"/>
        <end position="370"/>
    </location>
</feature>
<evidence type="ECO:0000256" key="1">
    <source>
        <dbReference type="SAM" id="MobiDB-lite"/>
    </source>
</evidence>
<proteinExistence type="predicted"/>
<dbReference type="EMBL" id="KN818599">
    <property type="protein sequence ID" value="KIL54924.1"/>
    <property type="molecule type" value="Genomic_DNA"/>
</dbReference>
<reference evidence="2 3" key="1">
    <citation type="submission" date="2014-04" db="EMBL/GenBank/DDBJ databases">
        <title>Evolutionary Origins and Diversification of the Mycorrhizal Mutualists.</title>
        <authorList>
            <consortium name="DOE Joint Genome Institute"/>
            <consortium name="Mycorrhizal Genomics Consortium"/>
            <person name="Kohler A."/>
            <person name="Kuo A."/>
            <person name="Nagy L.G."/>
            <person name="Floudas D."/>
            <person name="Copeland A."/>
            <person name="Barry K.W."/>
            <person name="Cichocki N."/>
            <person name="Veneault-Fourrey C."/>
            <person name="LaButti K."/>
            <person name="Lindquist E.A."/>
            <person name="Lipzen A."/>
            <person name="Lundell T."/>
            <person name="Morin E."/>
            <person name="Murat C."/>
            <person name="Riley R."/>
            <person name="Ohm R."/>
            <person name="Sun H."/>
            <person name="Tunlid A."/>
            <person name="Henrissat B."/>
            <person name="Grigoriev I.V."/>
            <person name="Hibbett D.S."/>
            <person name="Martin F."/>
        </authorList>
    </citation>
    <scope>NUCLEOTIDE SEQUENCE [LARGE SCALE GENOMIC DNA]</scope>
    <source>
        <strain evidence="2 3">Koide BX008</strain>
    </source>
</reference>
<feature type="region of interest" description="Disordered" evidence="1">
    <location>
        <begin position="1"/>
        <end position="25"/>
    </location>
</feature>
<keyword evidence="3" id="KW-1185">Reference proteome</keyword>
<dbReference type="Proteomes" id="UP000054549">
    <property type="component" value="Unassembled WGS sequence"/>
</dbReference>
<organism evidence="2 3">
    <name type="scientific">Amanita muscaria (strain Koide BX008)</name>
    <dbReference type="NCBI Taxonomy" id="946122"/>
    <lineage>
        <taxon>Eukaryota</taxon>
        <taxon>Fungi</taxon>
        <taxon>Dikarya</taxon>
        <taxon>Basidiomycota</taxon>
        <taxon>Agaricomycotina</taxon>
        <taxon>Agaricomycetes</taxon>
        <taxon>Agaricomycetidae</taxon>
        <taxon>Agaricales</taxon>
        <taxon>Pluteineae</taxon>
        <taxon>Amanitaceae</taxon>
        <taxon>Amanita</taxon>
    </lineage>
</organism>
<dbReference type="HOGENOM" id="CLU_472483_0_0_1"/>
<feature type="region of interest" description="Disordered" evidence="1">
    <location>
        <begin position="419"/>
        <end position="451"/>
    </location>
</feature>
<accession>A0A0C2SLW4</accession>
<feature type="region of interest" description="Disordered" evidence="1">
    <location>
        <begin position="292"/>
        <end position="332"/>
    </location>
</feature>
<protein>
    <submittedName>
        <fullName evidence="2">Uncharacterized protein</fullName>
    </submittedName>
</protein>
<feature type="compositionally biased region" description="Polar residues" evidence="1">
    <location>
        <begin position="14"/>
        <end position="25"/>
    </location>
</feature>